<name>A0AAW1LFG7_SAPOF</name>
<gene>
    <name evidence="12" type="ORF">RND81_04G174000</name>
</gene>
<feature type="transmembrane region" description="Helical" evidence="11">
    <location>
        <begin position="21"/>
        <end position="40"/>
    </location>
</feature>
<dbReference type="InterPro" id="IPR005150">
    <property type="entry name" value="Cellulose_synth"/>
</dbReference>
<keyword evidence="2" id="KW-0328">Glycosyltransferase</keyword>
<evidence type="ECO:0008006" key="14">
    <source>
        <dbReference type="Google" id="ProtNLM"/>
    </source>
</evidence>
<feature type="transmembrane region" description="Helical" evidence="11">
    <location>
        <begin position="680"/>
        <end position="702"/>
    </location>
</feature>
<feature type="transmembrane region" description="Helical" evidence="11">
    <location>
        <begin position="525"/>
        <end position="546"/>
    </location>
</feature>
<keyword evidence="13" id="KW-1185">Reference proteome</keyword>
<feature type="binding site" evidence="9">
    <location>
        <position position="143"/>
    </location>
    <ligand>
        <name>UDP-alpha-D-glucose</name>
        <dbReference type="ChEBI" id="CHEBI:58885"/>
    </ligand>
</feature>
<evidence type="ECO:0000256" key="2">
    <source>
        <dbReference type="ARBA" id="ARBA00022676"/>
    </source>
</evidence>
<evidence type="ECO:0000313" key="12">
    <source>
        <dbReference type="EMBL" id="KAK9734959.1"/>
    </source>
</evidence>
<proteinExistence type="predicted"/>
<dbReference type="Proteomes" id="UP001443914">
    <property type="component" value="Unassembled WGS sequence"/>
</dbReference>
<evidence type="ECO:0000256" key="6">
    <source>
        <dbReference type="ARBA" id="ARBA00023136"/>
    </source>
</evidence>
<evidence type="ECO:0000256" key="3">
    <source>
        <dbReference type="ARBA" id="ARBA00022679"/>
    </source>
</evidence>
<dbReference type="EMBL" id="JBDFQZ010000004">
    <property type="protein sequence ID" value="KAK9734959.1"/>
    <property type="molecule type" value="Genomic_DNA"/>
</dbReference>
<keyword evidence="7" id="KW-0961">Cell wall biogenesis/degradation</keyword>
<feature type="transmembrane region" description="Helical" evidence="11">
    <location>
        <begin position="558"/>
        <end position="578"/>
    </location>
</feature>
<feature type="transmembrane region" description="Helical" evidence="11">
    <location>
        <begin position="599"/>
        <end position="623"/>
    </location>
</feature>
<dbReference type="PANTHER" id="PTHR13301">
    <property type="entry name" value="X-BOX TRANSCRIPTION FACTOR-RELATED"/>
    <property type="match status" value="1"/>
</dbReference>
<feature type="binding site" evidence="10">
    <location>
        <position position="309"/>
    </location>
    <ligand>
        <name>Mn(2+)</name>
        <dbReference type="ChEBI" id="CHEBI:29035"/>
    </ligand>
</feature>
<dbReference type="GO" id="GO:0016020">
    <property type="term" value="C:membrane"/>
    <property type="evidence" value="ECO:0007669"/>
    <property type="project" value="InterPro"/>
</dbReference>
<dbReference type="GO" id="GO:0030244">
    <property type="term" value="P:cellulose biosynthetic process"/>
    <property type="evidence" value="ECO:0007669"/>
    <property type="project" value="InterPro"/>
</dbReference>
<dbReference type="Pfam" id="PF03552">
    <property type="entry name" value="Cellulose_synt"/>
    <property type="match status" value="2"/>
</dbReference>
<feature type="transmembrane region" description="Helical" evidence="11">
    <location>
        <begin position="643"/>
        <end position="668"/>
    </location>
</feature>
<dbReference type="GO" id="GO:0016760">
    <property type="term" value="F:cellulose synthase (UDP-forming) activity"/>
    <property type="evidence" value="ECO:0007669"/>
    <property type="project" value="InterPro"/>
</dbReference>
<dbReference type="Gene3D" id="3.90.550.10">
    <property type="entry name" value="Spore Coat Polysaccharide Biosynthesis Protein SpsA, Chain A"/>
    <property type="match status" value="2"/>
</dbReference>
<protein>
    <recommendedName>
        <fullName evidence="14">Cellulose synthase-like protein E1</fullName>
    </recommendedName>
</protein>
<dbReference type="SUPFAM" id="SSF53448">
    <property type="entry name" value="Nucleotide-diphospho-sugar transferases"/>
    <property type="match status" value="1"/>
</dbReference>
<keyword evidence="3" id="KW-0808">Transferase</keyword>
<evidence type="ECO:0000313" key="13">
    <source>
        <dbReference type="Proteomes" id="UP001443914"/>
    </source>
</evidence>
<feature type="transmembrane region" description="Helical" evidence="11">
    <location>
        <begin position="714"/>
        <end position="734"/>
    </location>
</feature>
<feature type="binding site" evidence="10">
    <location>
        <position position="285"/>
    </location>
    <ligand>
        <name>Mn(2+)</name>
        <dbReference type="ChEBI" id="CHEBI:29035"/>
    </ligand>
</feature>
<dbReference type="InterPro" id="IPR029044">
    <property type="entry name" value="Nucleotide-diphossugar_trans"/>
</dbReference>
<evidence type="ECO:0000256" key="1">
    <source>
        <dbReference type="ARBA" id="ARBA00004127"/>
    </source>
</evidence>
<feature type="active site" evidence="8">
    <location>
        <position position="449"/>
    </location>
</feature>
<dbReference type="AlphaFoldDB" id="A0AAW1LFG7"/>
<evidence type="ECO:0000256" key="4">
    <source>
        <dbReference type="ARBA" id="ARBA00022692"/>
    </source>
</evidence>
<comment type="subcellular location">
    <subcellularLocation>
        <location evidence="1">Endomembrane system</location>
        <topology evidence="1">Multi-pass membrane protein</topology>
    </subcellularLocation>
</comment>
<dbReference type="GO" id="GO:0012505">
    <property type="term" value="C:endomembrane system"/>
    <property type="evidence" value="ECO:0007669"/>
    <property type="project" value="UniProtKB-SubCell"/>
</dbReference>
<organism evidence="12 13">
    <name type="scientific">Saponaria officinalis</name>
    <name type="common">Common soapwort</name>
    <name type="synonym">Lychnis saponaria</name>
    <dbReference type="NCBI Taxonomy" id="3572"/>
    <lineage>
        <taxon>Eukaryota</taxon>
        <taxon>Viridiplantae</taxon>
        <taxon>Streptophyta</taxon>
        <taxon>Embryophyta</taxon>
        <taxon>Tracheophyta</taxon>
        <taxon>Spermatophyta</taxon>
        <taxon>Magnoliopsida</taxon>
        <taxon>eudicotyledons</taxon>
        <taxon>Gunneridae</taxon>
        <taxon>Pentapetalae</taxon>
        <taxon>Caryophyllales</taxon>
        <taxon>Caryophyllaceae</taxon>
        <taxon>Caryophylleae</taxon>
        <taxon>Saponaria</taxon>
    </lineage>
</organism>
<accession>A0AAW1LFG7</accession>
<feature type="binding site" evidence="9">
    <location>
        <position position="114"/>
    </location>
    <ligand>
        <name>UDP-alpha-D-glucose</name>
        <dbReference type="ChEBI" id="CHEBI:58885"/>
    </ligand>
</feature>
<evidence type="ECO:0000256" key="8">
    <source>
        <dbReference type="PIRSR" id="PIRSR605150-1"/>
    </source>
</evidence>
<reference evidence="12" key="1">
    <citation type="submission" date="2024-03" db="EMBL/GenBank/DDBJ databases">
        <title>WGS assembly of Saponaria officinalis var. Norfolk2.</title>
        <authorList>
            <person name="Jenkins J."/>
            <person name="Shu S."/>
            <person name="Grimwood J."/>
            <person name="Barry K."/>
            <person name="Goodstein D."/>
            <person name="Schmutz J."/>
            <person name="Leebens-Mack J."/>
            <person name="Osbourn A."/>
        </authorList>
    </citation>
    <scope>NUCLEOTIDE SEQUENCE [LARGE SCALE GENOMIC DNA]</scope>
    <source>
        <strain evidence="12">JIC</strain>
    </source>
</reference>
<evidence type="ECO:0000256" key="10">
    <source>
        <dbReference type="PIRSR" id="PIRSR605150-3"/>
    </source>
</evidence>
<feature type="transmembrane region" description="Helical" evidence="11">
    <location>
        <begin position="60"/>
        <end position="81"/>
    </location>
</feature>
<evidence type="ECO:0000256" key="9">
    <source>
        <dbReference type="PIRSR" id="PIRSR605150-2"/>
    </source>
</evidence>
<evidence type="ECO:0000256" key="5">
    <source>
        <dbReference type="ARBA" id="ARBA00022989"/>
    </source>
</evidence>
<dbReference type="GO" id="GO:0071555">
    <property type="term" value="P:cell wall organization"/>
    <property type="evidence" value="ECO:0007669"/>
    <property type="project" value="UniProtKB-KW"/>
</dbReference>
<keyword evidence="4 11" id="KW-0812">Transmembrane</keyword>
<evidence type="ECO:0000256" key="7">
    <source>
        <dbReference type="ARBA" id="ARBA00023316"/>
    </source>
</evidence>
<keyword evidence="5 11" id="KW-1133">Transmembrane helix</keyword>
<feature type="active site" evidence="8">
    <location>
        <position position="143"/>
    </location>
</feature>
<comment type="caution">
    <text evidence="12">The sequence shown here is derived from an EMBL/GenBank/DDBJ whole genome shotgun (WGS) entry which is preliminary data.</text>
</comment>
<sequence length="736" mass="84036">MGKGKGGYSPLFETKQAKGRFTHRITAISLFIAICFVWIYRLTHIPVSYGVMGRLDWMTVFLAEIWFGFYWVLTQVLRWNCVYRYTFKDRLHSRYEDELPKVDIFVCTADPTIEPPLMVINTVLSMMAYDYPPEKLSVFLSDDGGSILTFHALFEASLFSKDWMPYCRKYKVEPRSPAAYFKSMPKPMNYLHSKDLDAIKGIYEEMSNRIETSTALNRIPLEILNKHNGFSNWNDSYTSKQDHHTILQILIDGRDTKLRDADGHQLPTLVYLAREKRPHHFHNFKAGAMNALLRVSSEISNAPIILNVDCDMYSNNSQSIQDALCLFMDEVKSQDIAFVQFPQESENVDDNDMYSNCLRVVNAVELPGLDGLGGPLYIGTGCFHRREVLQGLKYTAEYTFDWTIQKTFVAEGTSHELEEKAKVLASSSYELNSQWGNEIGLKYGCAVEDVITGLTIQCRGWKSAYLNPDRSAFLGKPSTTLEDTLVQHKRWSEGELQIMINQCPLLYGRNKISLGLQLGYCHYDLWAVNSLATLCYCIIPSLWLLRTTPLFPEVSSKWFYPFAYIIIVKYTYSLAEFLNSKGTVTKWWNEQRMWLYKRTTSYLFALVDTVLKSLGFSDMKFVITNKVADNDVLQRYQKGIMEFGVASPMVTVLSTLASLNLFALVLFVKNLIMTENRVMLVKSLSLQIVLCGVLVLINLPLFEALYFRKDKGKVPTTVAVKATALALLACALSLRS</sequence>
<evidence type="ECO:0000256" key="11">
    <source>
        <dbReference type="SAM" id="Phobius"/>
    </source>
</evidence>
<keyword evidence="6 11" id="KW-0472">Membrane</keyword>